<feature type="compositionally biased region" description="Acidic residues" evidence="1">
    <location>
        <begin position="1101"/>
        <end position="1116"/>
    </location>
</feature>
<feature type="compositionally biased region" description="Basic and acidic residues" evidence="1">
    <location>
        <begin position="359"/>
        <end position="369"/>
    </location>
</feature>
<organism evidence="3 4">
    <name type="scientific">Hermetia illucens</name>
    <name type="common">Black soldier fly</name>
    <dbReference type="NCBI Taxonomy" id="343691"/>
    <lineage>
        <taxon>Eukaryota</taxon>
        <taxon>Metazoa</taxon>
        <taxon>Ecdysozoa</taxon>
        <taxon>Arthropoda</taxon>
        <taxon>Hexapoda</taxon>
        <taxon>Insecta</taxon>
        <taxon>Pterygota</taxon>
        <taxon>Neoptera</taxon>
        <taxon>Endopterygota</taxon>
        <taxon>Diptera</taxon>
        <taxon>Brachycera</taxon>
        <taxon>Stratiomyomorpha</taxon>
        <taxon>Stratiomyidae</taxon>
        <taxon>Hermetiinae</taxon>
        <taxon>Hermetia</taxon>
    </lineage>
</organism>
<feature type="compositionally biased region" description="Polar residues" evidence="1">
    <location>
        <begin position="1201"/>
        <end position="1210"/>
    </location>
</feature>
<feature type="compositionally biased region" description="Polar residues" evidence="1">
    <location>
        <begin position="293"/>
        <end position="323"/>
    </location>
</feature>
<feature type="compositionally biased region" description="Polar residues" evidence="1">
    <location>
        <begin position="551"/>
        <end position="580"/>
    </location>
</feature>
<proteinExistence type="predicted"/>
<feature type="compositionally biased region" description="Basic and acidic residues" evidence="1">
    <location>
        <begin position="1089"/>
        <end position="1100"/>
    </location>
</feature>
<keyword evidence="2" id="KW-0732">Signal</keyword>
<sequence length="1210" mass="136371">MFIHLYILAVSFICFSEGYGVGGSNGYHPSTGTGTVSLGPGITLAQLINGNPIHKPEDYDDYHEEPQGTGFGFDDNLGKLLDKIRDGFQFKNPPVKVHAAGPLPGGNSPVLFGGHFGHPFGFPIPFLPHGGPAPQQPSHYPQVANIPTTENPNHKPLNGNLNDHYSKRPELQNPKNPALNKPNSGRQPQYPADSDFPDYGSEQSEPPSGATPRPNQLNTKKPYQSQQKCAQGSECTPVEIPHQENPEEELPLDEDRMDGPNNFGPNNHRNPQGNQPKGYGPQRQPNHEHPQKDGQSQPNYKPHSQPTEWHTPDYQTEIENTEPNGAHKSRLGNQNRPQNYQPKHQQTGKKRPQSQENSNHPDQHHEPHKPNIHGGPQGEELIPQNLSPEPQKPNDHQKQPGPSHFDYPDDYEENEPEIYDPKPPRNRPSSRKPYDQKPGSNNNPNYPSQHEEETPYGPETQEPKSPNKPHISEPQHFGPRPQRPSNLSLHPQPNDPDYPDEQDEQTPKGQESYNRNRPQSKRPSLQRPYNQKPLPPQTAYGDFEEPEEKSSGSFNPNNPRQNSQKPQEPYHQQFSPNQRQPDPPEEPKQNDRYTPHTSQTDNSRIPQHPFDQQKSEDSDEPGENDSSKHQTHNQPIHNIPNSQQTQKPLTQRYPQLSIPNRVRSHPQLRYPNSNQPSISGSCGPECNSNSNGSPQSQNFPDIPGRDQSETEPHIPQGHPKLHSGSQYNKPQENYMGNKKPENSPPGCGLKCQSKPESSSAQHSKPNSNVSPDYDLETLPEPQYQDNSADEAENKQKQNDQGYGDHQPVQNFPEPQYQDYPEEAGSKPKQNNQPYADHQPLPLNHQERPHQQHRQKDKRPGNGLPDCGFQCTSNSNHQKHPHVNSNLGVNRDNAPLKPQGHQPNYSDDQTNNHDKNDPTEPNESVDDLVPQEPTEKSSLPSPAECGSQCPDKNGLPKPGDEPHNQQPIQSEDDKPKQHRRRPSKHRKNKHRCHKHSRRAQRRCLERHSHREFEMSDNKRNDKTKSKPESNHPQQSGQQPDDQFNNNSKCSSTQPCRSVPNNPESADQKASVNPSLSQVPIEEMNENNNKNTKDSKPPHEEVADQSEDDSSEEDEDTSNESKDGQGNEDYDDYGEMKGQEKLEDKSENGNPEEKNTMQTPSPKGRAPSNKGSYADSRPSTNYGNNEPQVGQYVSGKSNRHNKANLNSNRRGY</sequence>
<feature type="compositionally biased region" description="Basic and acidic residues" evidence="1">
    <location>
        <begin position="585"/>
        <end position="594"/>
    </location>
</feature>
<dbReference type="AlphaFoldDB" id="A0A7R8YV73"/>
<dbReference type="OMA" id="FHPQPMI"/>
<feature type="compositionally biased region" description="Polar residues" evidence="1">
    <location>
        <begin position="670"/>
        <end position="680"/>
    </location>
</feature>
<keyword evidence="4" id="KW-1185">Reference proteome</keyword>
<reference evidence="3 4" key="1">
    <citation type="submission" date="2020-11" db="EMBL/GenBank/DDBJ databases">
        <authorList>
            <person name="Wallbank WR R."/>
            <person name="Pardo Diaz C."/>
            <person name="Kozak K."/>
            <person name="Martin S."/>
            <person name="Jiggins C."/>
            <person name="Moest M."/>
            <person name="Warren A I."/>
            <person name="Generalovic N T."/>
            <person name="Byers J.R.P. K."/>
            <person name="Montejo-Kovacevich G."/>
            <person name="Yen C E."/>
        </authorList>
    </citation>
    <scope>NUCLEOTIDE SEQUENCE [LARGE SCALE GENOMIC DNA]</scope>
</reference>
<feature type="compositionally biased region" description="Low complexity" evidence="1">
    <location>
        <begin position="687"/>
        <end position="698"/>
    </location>
</feature>
<feature type="compositionally biased region" description="Polar residues" evidence="1">
    <location>
        <begin position="1175"/>
        <end position="1186"/>
    </location>
</feature>
<feature type="signal peptide" evidence="2">
    <location>
        <begin position="1"/>
        <end position="18"/>
    </location>
</feature>
<feature type="compositionally biased region" description="Polar residues" evidence="1">
    <location>
        <begin position="754"/>
        <end position="770"/>
    </location>
</feature>
<feature type="compositionally biased region" description="Polar residues" evidence="1">
    <location>
        <begin position="1029"/>
        <end position="1076"/>
    </location>
</feature>
<feature type="compositionally biased region" description="Basic residues" evidence="1">
    <location>
        <begin position="975"/>
        <end position="1000"/>
    </location>
</feature>
<feature type="compositionally biased region" description="Polar residues" evidence="1">
    <location>
        <begin position="438"/>
        <end position="448"/>
    </location>
</feature>
<name>A0A7R8YV73_HERIL</name>
<feature type="compositionally biased region" description="Acidic residues" evidence="1">
    <location>
        <begin position="408"/>
        <end position="418"/>
    </location>
</feature>
<evidence type="ECO:0000313" key="4">
    <source>
        <dbReference type="Proteomes" id="UP000594454"/>
    </source>
</evidence>
<feature type="chain" id="PRO_5031459553" evidence="2">
    <location>
        <begin position="19"/>
        <end position="1210"/>
    </location>
</feature>
<protein>
    <submittedName>
        <fullName evidence="3">Uncharacterized protein</fullName>
    </submittedName>
</protein>
<feature type="compositionally biased region" description="Basic and acidic residues" evidence="1">
    <location>
        <begin position="1001"/>
        <end position="1028"/>
    </location>
</feature>
<feature type="compositionally biased region" description="Basic and acidic residues" evidence="1">
    <location>
        <begin position="1132"/>
        <end position="1153"/>
    </location>
</feature>
<feature type="compositionally biased region" description="Basic and acidic residues" evidence="1">
    <location>
        <begin position="703"/>
        <end position="712"/>
    </location>
</feature>
<dbReference type="InParanoid" id="A0A7R8YV73"/>
<feature type="compositionally biased region" description="Polar residues" evidence="1">
    <location>
        <begin position="507"/>
        <end position="529"/>
    </location>
</feature>
<dbReference type="EMBL" id="LR899012">
    <property type="protein sequence ID" value="CAD7086552.1"/>
    <property type="molecule type" value="Genomic_DNA"/>
</dbReference>
<feature type="compositionally biased region" description="Polar residues" evidence="1">
    <location>
        <begin position="595"/>
        <end position="605"/>
    </location>
</feature>
<feature type="compositionally biased region" description="Polar residues" evidence="1">
    <location>
        <begin position="632"/>
        <end position="658"/>
    </location>
</feature>
<evidence type="ECO:0000313" key="3">
    <source>
        <dbReference type="EMBL" id="CAD7086552.1"/>
    </source>
</evidence>
<feature type="region of interest" description="Disordered" evidence="1">
    <location>
        <begin position="127"/>
        <end position="1210"/>
    </location>
</feature>
<dbReference type="Proteomes" id="UP000594454">
    <property type="component" value="Chromosome 4"/>
</dbReference>
<gene>
    <name evidence="3" type="ORF">HERILL_LOCUS9318</name>
</gene>
<accession>A0A7R8YV73</accession>
<evidence type="ECO:0000256" key="1">
    <source>
        <dbReference type="SAM" id="MobiDB-lite"/>
    </source>
</evidence>
<feature type="compositionally biased region" description="Polar residues" evidence="1">
    <location>
        <begin position="331"/>
        <end position="345"/>
    </location>
</feature>
<feature type="compositionally biased region" description="Polar residues" evidence="1">
    <location>
        <begin position="263"/>
        <end position="275"/>
    </location>
</feature>
<evidence type="ECO:0000256" key="2">
    <source>
        <dbReference type="SAM" id="SignalP"/>
    </source>
</evidence>
<feature type="compositionally biased region" description="Polar residues" evidence="1">
    <location>
        <begin position="213"/>
        <end position="234"/>
    </location>
</feature>